<name>A0ABN2PN31_9ACTN</name>
<dbReference type="Proteomes" id="UP001501612">
    <property type="component" value="Unassembled WGS sequence"/>
</dbReference>
<keyword evidence="3" id="KW-1185">Reference proteome</keyword>
<dbReference type="EMBL" id="BAAAMY010000005">
    <property type="protein sequence ID" value="GAA1923517.1"/>
    <property type="molecule type" value="Genomic_DNA"/>
</dbReference>
<reference evidence="2 3" key="1">
    <citation type="journal article" date="2019" name="Int. J. Syst. Evol. Microbiol.">
        <title>The Global Catalogue of Microorganisms (GCM) 10K type strain sequencing project: providing services to taxonomists for standard genome sequencing and annotation.</title>
        <authorList>
            <consortium name="The Broad Institute Genomics Platform"/>
            <consortium name="The Broad Institute Genome Sequencing Center for Infectious Disease"/>
            <person name="Wu L."/>
            <person name="Ma J."/>
        </authorList>
    </citation>
    <scope>NUCLEOTIDE SEQUENCE [LARGE SCALE GENOMIC DNA]</scope>
    <source>
        <strain evidence="2 3">JCM 14046</strain>
    </source>
</reference>
<feature type="chain" id="PRO_5045943957" description="DUF3558 domain-containing protein" evidence="1">
    <location>
        <begin position="24"/>
        <end position="226"/>
    </location>
</feature>
<dbReference type="PROSITE" id="PS51257">
    <property type="entry name" value="PROKAR_LIPOPROTEIN"/>
    <property type="match status" value="1"/>
</dbReference>
<organism evidence="2 3">
    <name type="scientific">Nocardioides lentus</name>
    <dbReference type="NCBI Taxonomy" id="338077"/>
    <lineage>
        <taxon>Bacteria</taxon>
        <taxon>Bacillati</taxon>
        <taxon>Actinomycetota</taxon>
        <taxon>Actinomycetes</taxon>
        <taxon>Propionibacteriales</taxon>
        <taxon>Nocardioidaceae</taxon>
        <taxon>Nocardioides</taxon>
    </lineage>
</organism>
<evidence type="ECO:0000313" key="3">
    <source>
        <dbReference type="Proteomes" id="UP001501612"/>
    </source>
</evidence>
<comment type="caution">
    <text evidence="2">The sequence shown here is derived from an EMBL/GenBank/DDBJ whole genome shotgun (WGS) entry which is preliminary data.</text>
</comment>
<gene>
    <name evidence="2" type="ORF">GCM10009737_26460</name>
</gene>
<sequence>MRTTAGLALVVPLAACTASGGIACEAGPGWRTVTVAPEPDRAARVRLELPVEWRRVDTSACEWQVTAYGPPGTDACDVAGYPVTLHEADVFDSARQAGLITSADGRWSGHVVAGGTVVAVGGTDRATTRRVLASARRAADPDPEVARWRGRDTVDGASGVTAVLPHDPRAAVEVHPGRPDCAVERTAVRREPGRGWSAGLCRDRVVTVTAPTPALVQVVRETVRGW</sequence>
<keyword evidence="1" id="KW-0732">Signal</keyword>
<feature type="signal peptide" evidence="1">
    <location>
        <begin position="1"/>
        <end position="23"/>
    </location>
</feature>
<evidence type="ECO:0000313" key="2">
    <source>
        <dbReference type="EMBL" id="GAA1923517.1"/>
    </source>
</evidence>
<accession>A0ABN2PN31</accession>
<dbReference type="RefSeq" id="WP_344007957.1">
    <property type="nucleotide sequence ID" value="NZ_BAAAMY010000005.1"/>
</dbReference>
<evidence type="ECO:0008006" key="4">
    <source>
        <dbReference type="Google" id="ProtNLM"/>
    </source>
</evidence>
<proteinExistence type="predicted"/>
<protein>
    <recommendedName>
        <fullName evidence="4">DUF3558 domain-containing protein</fullName>
    </recommendedName>
</protein>
<evidence type="ECO:0000256" key="1">
    <source>
        <dbReference type="SAM" id="SignalP"/>
    </source>
</evidence>